<feature type="transmembrane region" description="Helical" evidence="7">
    <location>
        <begin position="507"/>
        <end position="528"/>
    </location>
</feature>
<evidence type="ECO:0000256" key="4">
    <source>
        <dbReference type="ARBA" id="ARBA00022692"/>
    </source>
</evidence>
<evidence type="ECO:0000256" key="2">
    <source>
        <dbReference type="ARBA" id="ARBA00022448"/>
    </source>
</evidence>
<feature type="transmembrane region" description="Helical" evidence="7">
    <location>
        <begin position="390"/>
        <end position="408"/>
    </location>
</feature>
<evidence type="ECO:0000256" key="6">
    <source>
        <dbReference type="ARBA" id="ARBA00023136"/>
    </source>
</evidence>
<dbReference type="PANTHER" id="PTHR30509:SF9">
    <property type="entry name" value="MULTIDRUG RESISTANCE PROTEIN MDTO"/>
    <property type="match status" value="1"/>
</dbReference>
<dbReference type="EMBL" id="FNVG01000005">
    <property type="protein sequence ID" value="SEF90897.1"/>
    <property type="molecule type" value="Genomic_DNA"/>
</dbReference>
<keyword evidence="4 7" id="KW-0812">Transmembrane</keyword>
<evidence type="ECO:0000256" key="5">
    <source>
        <dbReference type="ARBA" id="ARBA00022989"/>
    </source>
</evidence>
<protein>
    <submittedName>
        <fullName evidence="8">Uncharacterized membrane protein YccC</fullName>
    </submittedName>
</protein>
<evidence type="ECO:0000256" key="7">
    <source>
        <dbReference type="SAM" id="Phobius"/>
    </source>
</evidence>
<proteinExistence type="predicted"/>
<keyword evidence="6 7" id="KW-0472">Membrane</keyword>
<gene>
    <name evidence="8" type="ORF">SAMN04488244_10510</name>
</gene>
<dbReference type="Proteomes" id="UP000236721">
    <property type="component" value="Unassembled WGS sequence"/>
</dbReference>
<dbReference type="GO" id="GO:0022857">
    <property type="term" value="F:transmembrane transporter activity"/>
    <property type="evidence" value="ECO:0007669"/>
    <property type="project" value="InterPro"/>
</dbReference>
<feature type="transmembrane region" description="Helical" evidence="7">
    <location>
        <begin position="83"/>
        <end position="102"/>
    </location>
</feature>
<dbReference type="GO" id="GO:0005886">
    <property type="term" value="C:plasma membrane"/>
    <property type="evidence" value="ECO:0007669"/>
    <property type="project" value="UniProtKB-SubCell"/>
</dbReference>
<organism evidence="8 9">
    <name type="scientific">Vibrio hangzhouensis</name>
    <dbReference type="NCBI Taxonomy" id="462991"/>
    <lineage>
        <taxon>Bacteria</taxon>
        <taxon>Pseudomonadati</taxon>
        <taxon>Pseudomonadota</taxon>
        <taxon>Gammaproteobacteria</taxon>
        <taxon>Vibrionales</taxon>
        <taxon>Vibrionaceae</taxon>
        <taxon>Vibrio</taxon>
    </lineage>
</organism>
<evidence type="ECO:0000256" key="1">
    <source>
        <dbReference type="ARBA" id="ARBA00004651"/>
    </source>
</evidence>
<keyword evidence="3" id="KW-1003">Cell membrane</keyword>
<evidence type="ECO:0000313" key="9">
    <source>
        <dbReference type="Proteomes" id="UP000236721"/>
    </source>
</evidence>
<dbReference type="PANTHER" id="PTHR30509">
    <property type="entry name" value="P-HYDROXYBENZOIC ACID EFFLUX PUMP SUBUNIT-RELATED"/>
    <property type="match status" value="1"/>
</dbReference>
<keyword evidence="9" id="KW-1185">Reference proteome</keyword>
<accession>A0A1H5VWD8</accession>
<feature type="transmembrane region" description="Helical" evidence="7">
    <location>
        <begin position="60"/>
        <end position="78"/>
    </location>
</feature>
<evidence type="ECO:0000313" key="8">
    <source>
        <dbReference type="EMBL" id="SEF90897.1"/>
    </source>
</evidence>
<feature type="transmembrane region" description="Helical" evidence="7">
    <location>
        <begin position="439"/>
        <end position="459"/>
    </location>
</feature>
<keyword evidence="2" id="KW-0813">Transport</keyword>
<reference evidence="9" key="1">
    <citation type="submission" date="2016-10" db="EMBL/GenBank/DDBJ databases">
        <authorList>
            <person name="Varghese N."/>
            <person name="Submissions S."/>
        </authorList>
    </citation>
    <scope>NUCLEOTIDE SEQUENCE [LARGE SCALE GENOMIC DNA]</scope>
    <source>
        <strain evidence="9">CGMCC 1.7062</strain>
    </source>
</reference>
<sequence>MRKMNSKVQFATKVAISLTLAYLIPFALGWPQASTAATTVMLIASIGSQRESLAKGTLRILGTVVGALIGLLLVGLFAQDRLLYMLSVSVVISFIFYFRNAYQKDPTLLMLTGVMTLMMSNGGDAEGAFLYGIDRAHMTVFGVIIYTLVGTYLFPSKTEQNLQHLLKEVLNTQSQLFRAITASLMMPQQSQPQCKVDNSESLSPLEENENVAETIDELVEKLFTAQTAFEQHYSLVSKECSDVSAYLSEWQLTLHFTQKVSQLLITTSHAHFQQVDSQSFIVDCDGFVSDIECLFEQCQRQLLSDNHDPEYRWQENKVVIDEVALDKAAHLTRGSVLTLGYVLNRLHGHLSKLAETLSCIDSITKTVSFSETPSPPRDSFLWWDAENFKTAIKVFVSYWVASLIWILFNPPGGYSFVIFSTIFVSLLSFLPVHPKAMAFLFSFGFLFAVPAYIFILPQLELGLELAVFLFTYTFVGFYVFKGPITIFFMLGMFVLGIDNVMNYHFGVLLLVITLFYLVVLMLVFAHYFPFSSKAEHLFLVVRHRLFHHLHKLVLIIQSPQSVHLDKLSMALHLKTANVSAKKLKLWAGKVDVNYFSNNSQPALEHYARQCDILVSHVNTFVAAHSNLQNNPLITKLRDDYTDTVIPTILHLFRTGKGDLQTASYFEEAQQQFLNVELEIEHFFQQLNLEQYSRRDIVAFYIFLNLKRNLYQSLVKVKEASEHIDLDNLKMHRF</sequence>
<keyword evidence="5 7" id="KW-1133">Transmembrane helix</keyword>
<evidence type="ECO:0000256" key="3">
    <source>
        <dbReference type="ARBA" id="ARBA00022475"/>
    </source>
</evidence>
<dbReference type="AlphaFoldDB" id="A0A1H5VWD8"/>
<feature type="transmembrane region" description="Helical" evidence="7">
    <location>
        <begin position="136"/>
        <end position="154"/>
    </location>
</feature>
<feature type="transmembrane region" description="Helical" evidence="7">
    <location>
        <begin position="414"/>
        <end position="432"/>
    </location>
</feature>
<dbReference type="InterPro" id="IPR006726">
    <property type="entry name" value="PHBA_efflux_AaeB/fusaric-R"/>
</dbReference>
<name>A0A1H5VWD8_9VIBR</name>
<feature type="transmembrane region" description="Helical" evidence="7">
    <location>
        <begin position="465"/>
        <end position="495"/>
    </location>
</feature>
<comment type="subcellular location">
    <subcellularLocation>
        <location evidence="1">Cell membrane</location>
        <topology evidence="1">Multi-pass membrane protein</topology>
    </subcellularLocation>
</comment>
<dbReference type="Pfam" id="PF04632">
    <property type="entry name" value="FUSC"/>
    <property type="match status" value="1"/>
</dbReference>